<dbReference type="PROSITE" id="PS51228">
    <property type="entry name" value="ACB_2"/>
    <property type="match status" value="1"/>
</dbReference>
<dbReference type="Proteomes" id="UP000189274">
    <property type="component" value="Unassembled WGS sequence"/>
</dbReference>
<dbReference type="GO" id="GO:0000062">
    <property type="term" value="F:fatty-acyl-CoA binding"/>
    <property type="evidence" value="ECO:0007669"/>
    <property type="project" value="InterPro"/>
</dbReference>
<feature type="domain" description="ACB" evidence="3">
    <location>
        <begin position="2"/>
        <end position="87"/>
    </location>
</feature>
<accession>A0A1V2LSJ5</accession>
<sequence length="87" mass="10019">MVSETFTQKAEAVSNLPTRPTDNELLELYGLYKQATVGDNNTEKPGMFDFKGKYKWEHWEKLKGTPQEEAEQKYIALVDELLAKYSS</sequence>
<dbReference type="STRING" id="4909.A0A1V2LSJ5"/>
<gene>
    <name evidence="5" type="ORF">BOH78_0798</name>
    <name evidence="4" type="ORF">C5L36_0A03340</name>
    <name evidence="6" type="ORF">CAS74_001540</name>
</gene>
<dbReference type="GO" id="GO:0006631">
    <property type="term" value="P:fatty acid metabolic process"/>
    <property type="evidence" value="ECO:0007669"/>
    <property type="project" value="TreeGrafter"/>
</dbReference>
<evidence type="ECO:0000313" key="5">
    <source>
        <dbReference type="EMBL" id="ONH76909.1"/>
    </source>
</evidence>
<evidence type="ECO:0000313" key="9">
    <source>
        <dbReference type="Proteomes" id="UP000249293"/>
    </source>
</evidence>
<dbReference type="PANTHER" id="PTHR23310:SF62">
    <property type="entry name" value="ACYL-COA BINDING PROTEIN 1, ISOFORM A"/>
    <property type="match status" value="1"/>
</dbReference>
<evidence type="ECO:0000313" key="8">
    <source>
        <dbReference type="Proteomes" id="UP000195871"/>
    </source>
</evidence>
<reference evidence="4 9" key="4">
    <citation type="submission" date="2018-06" db="EMBL/GenBank/DDBJ databases">
        <title>Population genomics shows no distinction between pathogenic Candida krusei and environmental Pichia kudriavzevii: One species, four names.</title>
        <authorList>
            <person name="Douglass A.P."/>
            <person name="Offei B."/>
            <person name="Braun-Galleani S."/>
            <person name="Coughlan A.Y."/>
            <person name="Martos A."/>
            <person name="Ortiz-Merino R.A."/>
            <person name="Byrne K.P."/>
            <person name="Wolfe K.H."/>
        </authorList>
    </citation>
    <scope>NUCLEOTIDE SEQUENCE [LARGE SCALE GENOMIC DNA]</scope>
    <source>
        <strain evidence="4 9">CBS573</strain>
    </source>
</reference>
<organism evidence="5 7">
    <name type="scientific">Pichia kudriavzevii</name>
    <name type="common">Yeast</name>
    <name type="synonym">Issatchenkia orientalis</name>
    <dbReference type="NCBI Taxonomy" id="4909"/>
    <lineage>
        <taxon>Eukaryota</taxon>
        <taxon>Fungi</taxon>
        <taxon>Dikarya</taxon>
        <taxon>Ascomycota</taxon>
        <taxon>Saccharomycotina</taxon>
        <taxon>Pichiomycetes</taxon>
        <taxon>Pichiales</taxon>
        <taxon>Pichiaceae</taxon>
        <taxon>Pichia</taxon>
    </lineage>
</organism>
<keyword evidence="2" id="KW-0446">Lipid-binding</keyword>
<reference evidence="5" key="2">
    <citation type="submission" date="2017-01" db="EMBL/GenBank/DDBJ databases">
        <authorList>
            <person name="Mah S.A."/>
            <person name="Swanson W.J."/>
            <person name="Moy G.W."/>
            <person name="Vacquier V.D."/>
        </authorList>
    </citation>
    <scope>NUCLEOTIDE SEQUENCE [LARGE SCALE GENOMIC DNA]</scope>
    <source>
        <strain evidence="5">129</strain>
    </source>
</reference>
<dbReference type="Proteomes" id="UP000249293">
    <property type="component" value="Chromosome 1"/>
</dbReference>
<dbReference type="InterPro" id="IPR014352">
    <property type="entry name" value="FERM/acyl-CoA-bd_prot_sf"/>
</dbReference>
<dbReference type="AlphaFoldDB" id="A0A1V2LSJ5"/>
<evidence type="ECO:0000313" key="6">
    <source>
        <dbReference type="EMBL" id="OUT23225.1"/>
    </source>
</evidence>
<protein>
    <submittedName>
        <fullName evidence="5">Acyl-CoA-binding protein</fullName>
    </submittedName>
</protein>
<evidence type="ECO:0000256" key="2">
    <source>
        <dbReference type="ARBA" id="ARBA00023121"/>
    </source>
</evidence>
<reference evidence="6 8" key="3">
    <citation type="submission" date="2017-05" db="EMBL/GenBank/DDBJ databases">
        <title>The Genome Sequence of Candida krusei Ckrusei653.</title>
        <authorList>
            <person name="Cuomo C."/>
            <person name="Forche A."/>
            <person name="Young S."/>
            <person name="Abouelleil A."/>
            <person name="Cao P."/>
            <person name="Chapman S."/>
            <person name="Cusick C."/>
            <person name="Shea T."/>
            <person name="Nusbaum C."/>
            <person name="Birren B."/>
        </authorList>
    </citation>
    <scope>NUCLEOTIDE SEQUENCE [LARGE SCALE GENOMIC DNA]</scope>
    <source>
        <strain evidence="6 8">Ckrusei653</strain>
    </source>
</reference>
<evidence type="ECO:0000256" key="1">
    <source>
        <dbReference type="ARBA" id="ARBA00005567"/>
    </source>
</evidence>
<dbReference type="PANTHER" id="PTHR23310">
    <property type="entry name" value="ACYL-COA-BINDING PROTEIN, ACBP"/>
    <property type="match status" value="1"/>
</dbReference>
<dbReference type="Gene3D" id="1.20.80.10">
    <property type="match status" value="1"/>
</dbReference>
<dbReference type="CDD" id="cd00435">
    <property type="entry name" value="ACBP"/>
    <property type="match status" value="1"/>
</dbReference>
<dbReference type="PRINTS" id="PR00689">
    <property type="entry name" value="ACOABINDINGP"/>
</dbReference>
<dbReference type="EMBL" id="MQVM01000003">
    <property type="protein sequence ID" value="ONH76909.1"/>
    <property type="molecule type" value="Genomic_DNA"/>
</dbReference>
<dbReference type="FunFam" id="1.20.80.10:FF:000010">
    <property type="entry name" value="Acyl-CoA-binding domain-containing protein 5"/>
    <property type="match status" value="1"/>
</dbReference>
<dbReference type="PROSITE" id="PS00880">
    <property type="entry name" value="ACB_1"/>
    <property type="match status" value="1"/>
</dbReference>
<dbReference type="InterPro" id="IPR000582">
    <property type="entry name" value="Acyl-CoA-binding_protein"/>
</dbReference>
<dbReference type="EMBL" id="NHMM01000002">
    <property type="protein sequence ID" value="OUT23225.1"/>
    <property type="molecule type" value="Genomic_DNA"/>
</dbReference>
<dbReference type="OrthoDB" id="346910at2759"/>
<comment type="similarity">
    <text evidence="1">Belongs to the ACBP family.</text>
</comment>
<dbReference type="Pfam" id="PF00887">
    <property type="entry name" value="ACBP"/>
    <property type="match status" value="1"/>
</dbReference>
<dbReference type="InterPro" id="IPR035984">
    <property type="entry name" value="Acyl-CoA-binding_sf"/>
</dbReference>
<proteinExistence type="inferred from homology"/>
<evidence type="ECO:0000259" key="3">
    <source>
        <dbReference type="PROSITE" id="PS51228"/>
    </source>
</evidence>
<dbReference type="VEuPathDB" id="FungiDB:C5L36_0A03340"/>
<dbReference type="Proteomes" id="UP000195871">
    <property type="component" value="Unassembled WGS sequence"/>
</dbReference>
<name>A0A1V2LSJ5_PICKU</name>
<dbReference type="EMBL" id="CP028773">
    <property type="protein sequence ID" value="AWU73733.1"/>
    <property type="molecule type" value="Genomic_DNA"/>
</dbReference>
<dbReference type="InterPro" id="IPR022408">
    <property type="entry name" value="Acyl-CoA-binding_prot_CS"/>
</dbReference>
<evidence type="ECO:0000313" key="4">
    <source>
        <dbReference type="EMBL" id="AWU73733.1"/>
    </source>
</evidence>
<dbReference type="SUPFAM" id="SSF47027">
    <property type="entry name" value="Acyl-CoA binding protein"/>
    <property type="match status" value="1"/>
</dbReference>
<evidence type="ECO:0000313" key="7">
    <source>
        <dbReference type="Proteomes" id="UP000189274"/>
    </source>
</evidence>
<keyword evidence="9" id="KW-1185">Reference proteome</keyword>
<reference evidence="7" key="1">
    <citation type="journal article" date="2017" name="Genome Announc.">
        <title>Genome sequences of Cyberlindnera fabianii 65, Pichia kudriavzevii 129, and Saccharomyces cerevisiae 131 isolated from fermented masau fruits in Zimbabwe.</title>
        <authorList>
            <person name="van Rijswijck I.M.H."/>
            <person name="Derks M.F.L."/>
            <person name="Abee T."/>
            <person name="de Ridder D."/>
            <person name="Smid E.J."/>
        </authorList>
    </citation>
    <scope>NUCLEOTIDE SEQUENCE [LARGE SCALE GENOMIC DNA]</scope>
    <source>
        <strain evidence="7">129</strain>
    </source>
</reference>